<evidence type="ECO:0000313" key="5">
    <source>
        <dbReference type="EMBL" id="MBM7798653.1"/>
    </source>
</evidence>
<dbReference type="Proteomes" id="UP000704762">
    <property type="component" value="Unassembled WGS sequence"/>
</dbReference>
<name>A0ABS2RIX3_9ACTN</name>
<dbReference type="RefSeq" id="WP_420827670.1">
    <property type="nucleotide sequence ID" value="NZ_BAAAQP010000002.1"/>
</dbReference>
<dbReference type="Gene3D" id="1.10.8.1080">
    <property type="match status" value="1"/>
</dbReference>
<dbReference type="Gene3D" id="3.40.50.10490">
    <property type="entry name" value="Glucose-6-phosphate isomerase like protein, domain 1"/>
    <property type="match status" value="1"/>
</dbReference>
<dbReference type="SUPFAM" id="SSF53697">
    <property type="entry name" value="SIS domain"/>
    <property type="match status" value="1"/>
</dbReference>
<comment type="subunit">
    <text evidence="3">Homodimer.</text>
</comment>
<evidence type="ECO:0000313" key="6">
    <source>
        <dbReference type="Proteomes" id="UP000704762"/>
    </source>
</evidence>
<organism evidence="5 6">
    <name type="scientific">Microlunatus panaciterrae</name>
    <dbReference type="NCBI Taxonomy" id="400768"/>
    <lineage>
        <taxon>Bacteria</taxon>
        <taxon>Bacillati</taxon>
        <taxon>Actinomycetota</taxon>
        <taxon>Actinomycetes</taxon>
        <taxon>Propionibacteriales</taxon>
        <taxon>Propionibacteriaceae</taxon>
        <taxon>Microlunatus</taxon>
    </lineage>
</organism>
<dbReference type="InterPro" id="IPR040190">
    <property type="entry name" value="MURQ/GCKR"/>
</dbReference>
<dbReference type="InterPro" id="IPR005486">
    <property type="entry name" value="Glucokinase_regulatory_CS"/>
</dbReference>
<dbReference type="PROSITE" id="PS51464">
    <property type="entry name" value="SIS"/>
    <property type="match status" value="1"/>
</dbReference>
<feature type="domain" description="SIS" evidence="4">
    <location>
        <begin position="70"/>
        <end position="233"/>
    </location>
</feature>
<reference evidence="5 6" key="1">
    <citation type="submission" date="2021-01" db="EMBL/GenBank/DDBJ databases">
        <title>Sequencing the genomes of 1000 actinobacteria strains.</title>
        <authorList>
            <person name="Klenk H.-P."/>
        </authorList>
    </citation>
    <scope>NUCLEOTIDE SEQUENCE [LARGE SCALE GENOMIC DNA]</scope>
    <source>
        <strain evidence="5 6">DSM 18662</strain>
    </source>
</reference>
<evidence type="ECO:0000256" key="1">
    <source>
        <dbReference type="ARBA" id="ARBA00023239"/>
    </source>
</evidence>
<protein>
    <recommendedName>
        <fullName evidence="3">N-acetylmuramic acid 6-phosphate etherase</fullName>
        <shortName evidence="3">MurNAc-6-P etherase</shortName>
        <ecNumber evidence="3">4.2.1.126</ecNumber>
    </recommendedName>
    <alternativeName>
        <fullName evidence="3">N-acetylmuramic acid 6-phosphate hydrolase</fullName>
    </alternativeName>
    <alternativeName>
        <fullName evidence="3">N-acetylmuramic acid 6-phosphate lyase</fullName>
    </alternativeName>
</protein>
<keyword evidence="1 3" id="KW-0456">Lyase</keyword>
<dbReference type="NCBIfam" id="NF003915">
    <property type="entry name" value="PRK05441.1"/>
    <property type="match status" value="1"/>
</dbReference>
<dbReference type="CDD" id="cd05007">
    <property type="entry name" value="SIS_Etherase"/>
    <property type="match status" value="1"/>
</dbReference>
<dbReference type="EMBL" id="JAFBCF010000001">
    <property type="protein sequence ID" value="MBM7798653.1"/>
    <property type="molecule type" value="Genomic_DNA"/>
</dbReference>
<feature type="active site" evidence="3">
    <location>
        <position position="129"/>
    </location>
</feature>
<accession>A0ABS2RIX3</accession>
<evidence type="ECO:0000256" key="3">
    <source>
        <dbReference type="HAMAP-Rule" id="MF_00068"/>
    </source>
</evidence>
<feature type="active site" description="Proton donor" evidence="3">
    <location>
        <position position="98"/>
    </location>
</feature>
<dbReference type="Pfam" id="PF22645">
    <property type="entry name" value="GKRP_SIS_N"/>
    <property type="match status" value="1"/>
</dbReference>
<dbReference type="InterPro" id="IPR001347">
    <property type="entry name" value="SIS_dom"/>
</dbReference>
<dbReference type="GO" id="GO:0016829">
    <property type="term" value="F:lyase activity"/>
    <property type="evidence" value="ECO:0007669"/>
    <property type="project" value="UniProtKB-KW"/>
</dbReference>
<comment type="pathway">
    <text evidence="3">Amino-sugar metabolism; N-acetylmuramate degradation.</text>
</comment>
<evidence type="ECO:0000259" key="4">
    <source>
        <dbReference type="PROSITE" id="PS51464"/>
    </source>
</evidence>
<dbReference type="InterPro" id="IPR046348">
    <property type="entry name" value="SIS_dom_sf"/>
</dbReference>
<comment type="similarity">
    <text evidence="3">Belongs to the GCKR-like family. MurNAc-6-P etherase subfamily.</text>
</comment>
<dbReference type="PROSITE" id="PS01272">
    <property type="entry name" value="GCKR"/>
    <property type="match status" value="1"/>
</dbReference>
<dbReference type="PANTHER" id="PTHR10088:SF4">
    <property type="entry name" value="GLUCOKINASE REGULATORY PROTEIN"/>
    <property type="match status" value="1"/>
</dbReference>
<dbReference type="EC" id="4.2.1.126" evidence="3"/>
<dbReference type="InterPro" id="IPR005488">
    <property type="entry name" value="Etherase_MurQ"/>
</dbReference>
<dbReference type="NCBIfam" id="TIGR00274">
    <property type="entry name" value="N-acetylmuramic acid 6-phosphate etherase"/>
    <property type="match status" value="1"/>
</dbReference>
<dbReference type="PANTHER" id="PTHR10088">
    <property type="entry name" value="GLUCOKINASE REGULATORY PROTEIN"/>
    <property type="match status" value="1"/>
</dbReference>
<keyword evidence="2 3" id="KW-0119">Carbohydrate metabolism</keyword>
<proteinExistence type="inferred from homology"/>
<dbReference type="HAMAP" id="MF_00068">
    <property type="entry name" value="MurQ"/>
    <property type="match status" value="1"/>
</dbReference>
<comment type="function">
    <text evidence="3">Specifically catalyzes the cleavage of the D-lactyl ether substituent of MurNAc 6-phosphate, producing GlcNAc 6-phosphate and D-lactate.</text>
</comment>
<comment type="catalytic activity">
    <reaction evidence="3">
        <text>N-acetyl-D-muramate 6-phosphate + H2O = N-acetyl-D-glucosamine 6-phosphate + (R)-lactate</text>
        <dbReference type="Rhea" id="RHEA:26410"/>
        <dbReference type="ChEBI" id="CHEBI:15377"/>
        <dbReference type="ChEBI" id="CHEBI:16004"/>
        <dbReference type="ChEBI" id="CHEBI:57513"/>
        <dbReference type="ChEBI" id="CHEBI:58722"/>
        <dbReference type="EC" id="4.2.1.126"/>
    </reaction>
</comment>
<comment type="miscellaneous">
    <text evidence="3">A lyase-type mechanism (elimination/hydration) is suggested for the cleavage of the lactyl ether bond of MurNAc 6-phosphate, with the formation of an alpha,beta-unsaturated aldehyde intermediate with (E)-stereochemistry, followed by the syn addition of water to give product.</text>
</comment>
<dbReference type="NCBIfam" id="NF009222">
    <property type="entry name" value="PRK12570.1"/>
    <property type="match status" value="1"/>
</dbReference>
<sequence>MNPSTEQTPAREQVRGELDLLITESVNEAYRDLDTWSTTDLVRAMNAEDQQVPQAVAAAEVEIAAAVDGVAERIANGGRLLYVGAGTPGRLGVLDASEIPPTFGVSPDLVVGVIAGGTVAIQHAVENAEDRADQGAADLEALGVGPKDAVVGIAASGRTPYVLGALQYAREAGAFTVAVSSNPGSTASSVAEVGIEVVVGPEFITGSTRLKAGTAQKLVLNMISTLAMIRLGKTYGNLMVDLQATNDKLRSRALRTVMLATGASAEVARTTLDTVQGSVKEAILVIKTGLAPAEARDLLARHGGRLRAAEQHAQA</sequence>
<comment type="caution">
    <text evidence="5">The sequence shown here is derived from an EMBL/GenBank/DDBJ whole genome shotgun (WGS) entry which is preliminary data.</text>
</comment>
<evidence type="ECO:0000256" key="2">
    <source>
        <dbReference type="ARBA" id="ARBA00023277"/>
    </source>
</evidence>
<keyword evidence="6" id="KW-1185">Reference proteome</keyword>
<gene>
    <name evidence="3" type="primary">murQ</name>
    <name evidence="5" type="ORF">JOE57_001574</name>
</gene>